<reference evidence="2 3" key="1">
    <citation type="journal article" date="2015" name="Sci. Rep.">
        <title>The power of single molecule real-time sequencing technology in the de novo assembly of a eukaryotic genome.</title>
        <authorList>
            <person name="Sakai H."/>
            <person name="Naito K."/>
            <person name="Ogiso-Tanaka E."/>
            <person name="Takahashi Y."/>
            <person name="Iseki K."/>
            <person name="Muto C."/>
            <person name="Satou K."/>
            <person name="Teruya K."/>
            <person name="Shiroma A."/>
            <person name="Shimoji M."/>
            <person name="Hirano T."/>
            <person name="Itoh T."/>
            <person name="Kaga A."/>
            <person name="Tomooka N."/>
        </authorList>
    </citation>
    <scope>NUCLEOTIDE SEQUENCE [LARGE SCALE GENOMIC DNA]</scope>
    <source>
        <strain evidence="3">cv. Shumari</strain>
    </source>
</reference>
<feature type="region of interest" description="Disordered" evidence="1">
    <location>
        <begin position="228"/>
        <end position="255"/>
    </location>
</feature>
<gene>
    <name evidence="2" type="primary">Vigan.02G226900</name>
    <name evidence="2" type="ORF">VIGAN_02226900</name>
</gene>
<evidence type="ECO:0000313" key="2">
    <source>
        <dbReference type="EMBL" id="BAT79393.1"/>
    </source>
</evidence>
<feature type="region of interest" description="Disordered" evidence="1">
    <location>
        <begin position="107"/>
        <end position="126"/>
    </location>
</feature>
<accession>A0A0S3RFW1</accession>
<dbReference type="AlphaFoldDB" id="A0A0S3RFW1"/>
<feature type="region of interest" description="Disordered" evidence="1">
    <location>
        <begin position="1"/>
        <end position="23"/>
    </location>
</feature>
<sequence length="255" mass="28520">MPLATSALSSPKRNPNPNPSRHCRSAVNVRRCRNLHDHHQRPPRRSVTGQPLSCPRRDTTLLATATVIFIFSILEINRAATISNLAVNLQATATTLTDECRNRIIIRNHRSSSSRDPSPPSSSTVTTINITKSRRFRNPLIRPPLPPPQRLPSINTNLHHLASFLAAAIHASLIFEPALRKTTEIQFSRVLAIAQHPWQPSHVSTMNFFSIDHDASPARRNQTEIQFRSREPSPFENPGTRSKEAFSIHGAMQVA</sequence>
<name>A0A0S3RFW1_PHAAN</name>
<protein>
    <submittedName>
        <fullName evidence="2">Uncharacterized protein</fullName>
    </submittedName>
</protein>
<feature type="region of interest" description="Disordered" evidence="1">
    <location>
        <begin position="35"/>
        <end position="55"/>
    </location>
</feature>
<evidence type="ECO:0000313" key="3">
    <source>
        <dbReference type="Proteomes" id="UP000291084"/>
    </source>
</evidence>
<organism evidence="2 3">
    <name type="scientific">Vigna angularis var. angularis</name>
    <dbReference type="NCBI Taxonomy" id="157739"/>
    <lineage>
        <taxon>Eukaryota</taxon>
        <taxon>Viridiplantae</taxon>
        <taxon>Streptophyta</taxon>
        <taxon>Embryophyta</taxon>
        <taxon>Tracheophyta</taxon>
        <taxon>Spermatophyta</taxon>
        <taxon>Magnoliopsida</taxon>
        <taxon>eudicotyledons</taxon>
        <taxon>Gunneridae</taxon>
        <taxon>Pentapetalae</taxon>
        <taxon>rosids</taxon>
        <taxon>fabids</taxon>
        <taxon>Fabales</taxon>
        <taxon>Fabaceae</taxon>
        <taxon>Papilionoideae</taxon>
        <taxon>50 kb inversion clade</taxon>
        <taxon>NPAAA clade</taxon>
        <taxon>indigoferoid/millettioid clade</taxon>
        <taxon>Phaseoleae</taxon>
        <taxon>Vigna</taxon>
    </lineage>
</organism>
<proteinExistence type="predicted"/>
<evidence type="ECO:0000256" key="1">
    <source>
        <dbReference type="SAM" id="MobiDB-lite"/>
    </source>
</evidence>
<feature type="compositionally biased region" description="Basic residues" evidence="1">
    <location>
        <begin position="35"/>
        <end position="44"/>
    </location>
</feature>
<dbReference type="EMBL" id="AP015035">
    <property type="protein sequence ID" value="BAT79393.1"/>
    <property type="molecule type" value="Genomic_DNA"/>
</dbReference>
<keyword evidence="3" id="KW-1185">Reference proteome</keyword>
<dbReference type="Proteomes" id="UP000291084">
    <property type="component" value="Chromosome 2"/>
</dbReference>